<dbReference type="AlphaFoldDB" id="A0A1G4HZH7"/>
<feature type="transmembrane region" description="Helical" evidence="1">
    <location>
        <begin position="185"/>
        <end position="203"/>
    </location>
</feature>
<keyword evidence="1" id="KW-0472">Membrane</keyword>
<protein>
    <submittedName>
        <fullName evidence="3">Enriched in surface-labeled proteome protein 14</fullName>
    </submittedName>
</protein>
<name>A0A1G4HZH7_TRYEQ</name>
<dbReference type="GeneID" id="92378969"/>
<proteinExistence type="predicted"/>
<evidence type="ECO:0000256" key="1">
    <source>
        <dbReference type="SAM" id="Phobius"/>
    </source>
</evidence>
<reference evidence="3" key="1">
    <citation type="submission" date="2016-09" db="EMBL/GenBank/DDBJ databases">
        <authorList>
            <person name="Hebert L."/>
            <person name="Moumen B."/>
        </authorList>
    </citation>
    <scope>NUCLEOTIDE SEQUENCE [LARGE SCALE GENOMIC DNA]</scope>
    <source>
        <strain evidence="3">OVI</strain>
    </source>
</reference>
<gene>
    <name evidence="3" type="ORF">TEOVI_000502900</name>
</gene>
<dbReference type="RefSeq" id="XP_067076467.1">
    <property type="nucleotide sequence ID" value="XM_067220366.1"/>
</dbReference>
<feature type="signal peptide" evidence="2">
    <location>
        <begin position="1"/>
        <end position="17"/>
    </location>
</feature>
<evidence type="ECO:0000313" key="3">
    <source>
        <dbReference type="EMBL" id="SCU64763.1"/>
    </source>
</evidence>
<accession>A0A1G4HZH7</accession>
<dbReference type="EMBL" id="CZPT02000146">
    <property type="protein sequence ID" value="SCU64763.1"/>
    <property type="molecule type" value="Genomic_DNA"/>
</dbReference>
<organism evidence="3 4">
    <name type="scientific">Trypanosoma equiperdum</name>
    <dbReference type="NCBI Taxonomy" id="5694"/>
    <lineage>
        <taxon>Eukaryota</taxon>
        <taxon>Discoba</taxon>
        <taxon>Euglenozoa</taxon>
        <taxon>Kinetoplastea</taxon>
        <taxon>Metakinetoplastina</taxon>
        <taxon>Trypanosomatida</taxon>
        <taxon>Trypanosomatidae</taxon>
        <taxon>Trypanosoma</taxon>
    </lineage>
</organism>
<dbReference type="VEuPathDB" id="TriTrypDB:TEOVI_000502900"/>
<dbReference type="Proteomes" id="UP000195570">
    <property type="component" value="Unassembled WGS sequence"/>
</dbReference>
<comment type="caution">
    <text evidence="3">The sequence shown here is derived from an EMBL/GenBank/DDBJ whole genome shotgun (WGS) entry which is preliminary data.</text>
</comment>
<keyword evidence="4" id="KW-1185">Reference proteome</keyword>
<evidence type="ECO:0000313" key="4">
    <source>
        <dbReference type="Proteomes" id="UP000195570"/>
    </source>
</evidence>
<feature type="chain" id="PRO_5009235196" evidence="2">
    <location>
        <begin position="18"/>
        <end position="297"/>
    </location>
</feature>
<evidence type="ECO:0000256" key="2">
    <source>
        <dbReference type="SAM" id="SignalP"/>
    </source>
</evidence>
<keyword evidence="2" id="KW-0732">Signal</keyword>
<sequence length="297" mass="33174">MTRYSLVLCMVLSLVFAVVFLRPIAAAPQESNGSNTISVPPIDGDTMLLNQNVILFACIVDTPFTQFDADEFIEKALGILTQLPKGEFNRTSQFELLEYCSWDTRVADEKSFCGAEDEGPTYAAQTLVRFGVAGVDGESLKRLSFSSLSAILPPFIQGEDPALFPPDKRQHFVERMMNSDNTFDVVAVVVLFLYPILLFYYLLTSCTRERIRDKQCVEFLRNSINSELAYRQHMKCAEMYASSGQTVQKCGSDAYNVELEDMDPHNRVNVMSREGMASGEVACNDGRDGGMQKPTQL</sequence>
<keyword evidence="1" id="KW-1133">Transmembrane helix</keyword>
<keyword evidence="1" id="KW-0812">Transmembrane</keyword>